<dbReference type="PANTHER" id="PTHR42831">
    <property type="entry name" value="FE-S PROTEIN MATURATION AUXILIARY FACTOR YITW"/>
    <property type="match status" value="1"/>
</dbReference>
<sequence length="58" mass="6447">RMTLTAPGCPVAGILADEIKAAMEKVPDVHSAKVDMIWDPPWTPERMSDFAKRQFGYA</sequence>
<reference evidence="2" key="1">
    <citation type="submission" date="2013-08" db="EMBL/GenBank/DDBJ databases">
        <authorList>
            <person name="Mendez C."/>
            <person name="Richter M."/>
            <person name="Ferrer M."/>
            <person name="Sanchez J."/>
        </authorList>
    </citation>
    <scope>NUCLEOTIDE SEQUENCE</scope>
</reference>
<evidence type="ECO:0000259" key="1">
    <source>
        <dbReference type="Pfam" id="PF01883"/>
    </source>
</evidence>
<dbReference type="SUPFAM" id="SSF117916">
    <property type="entry name" value="Fe-S cluster assembly (FSCA) domain-like"/>
    <property type="match status" value="1"/>
</dbReference>
<feature type="non-terminal residue" evidence="2">
    <location>
        <position position="1"/>
    </location>
</feature>
<proteinExistence type="predicted"/>
<feature type="domain" description="MIP18 family-like" evidence="1">
    <location>
        <begin position="2"/>
        <end position="34"/>
    </location>
</feature>
<reference evidence="2" key="2">
    <citation type="journal article" date="2014" name="ISME J.">
        <title>Microbial stratification in low pH oxic and suboxic macroscopic growths along an acid mine drainage.</title>
        <authorList>
            <person name="Mendez-Garcia C."/>
            <person name="Mesa V."/>
            <person name="Sprenger R.R."/>
            <person name="Richter M."/>
            <person name="Diez M.S."/>
            <person name="Solano J."/>
            <person name="Bargiela R."/>
            <person name="Golyshina O.V."/>
            <person name="Manteca A."/>
            <person name="Ramos J.L."/>
            <person name="Gallego J.R."/>
            <person name="Llorente I."/>
            <person name="Martins Dos Santos V.A."/>
            <person name="Jensen O.N."/>
            <person name="Pelaez A.I."/>
            <person name="Sanchez J."/>
            <person name="Ferrer M."/>
        </authorList>
    </citation>
    <scope>NUCLEOTIDE SEQUENCE</scope>
</reference>
<organism evidence="2">
    <name type="scientific">mine drainage metagenome</name>
    <dbReference type="NCBI Taxonomy" id="410659"/>
    <lineage>
        <taxon>unclassified sequences</taxon>
        <taxon>metagenomes</taxon>
        <taxon>ecological metagenomes</taxon>
    </lineage>
</organism>
<dbReference type="InterPro" id="IPR052339">
    <property type="entry name" value="Fe-S_Maturation_MIP18"/>
</dbReference>
<dbReference type="Gene3D" id="3.30.300.130">
    <property type="entry name" value="Fe-S cluster assembly (FSCA)"/>
    <property type="match status" value="1"/>
</dbReference>
<comment type="caution">
    <text evidence="2">The sequence shown here is derived from an EMBL/GenBank/DDBJ whole genome shotgun (WGS) entry which is preliminary data.</text>
</comment>
<accession>T1CU41</accession>
<protein>
    <submittedName>
        <fullName evidence="2">FeS assembly SUF system protein</fullName>
    </submittedName>
</protein>
<dbReference type="InterPro" id="IPR034904">
    <property type="entry name" value="FSCA_dom_sf"/>
</dbReference>
<dbReference type="AlphaFoldDB" id="T1CU41"/>
<dbReference type="PANTHER" id="PTHR42831:SF1">
    <property type="entry name" value="FE-S PROTEIN MATURATION AUXILIARY FACTOR YITW"/>
    <property type="match status" value="1"/>
</dbReference>
<gene>
    <name evidence="2" type="ORF">B1B_03802</name>
</gene>
<dbReference type="EMBL" id="AUZY01002359">
    <property type="protein sequence ID" value="EQD72359.1"/>
    <property type="molecule type" value="Genomic_DNA"/>
</dbReference>
<dbReference type="InterPro" id="IPR002744">
    <property type="entry name" value="MIP18-like"/>
</dbReference>
<dbReference type="Pfam" id="PF01883">
    <property type="entry name" value="FeS_assembly_P"/>
    <property type="match status" value="1"/>
</dbReference>
<name>T1CU41_9ZZZZ</name>
<evidence type="ECO:0000313" key="2">
    <source>
        <dbReference type="EMBL" id="EQD72359.1"/>
    </source>
</evidence>